<dbReference type="Proteomes" id="UP000010301">
    <property type="component" value="Unassembled WGS sequence"/>
</dbReference>
<dbReference type="Gene3D" id="3.40.50.300">
    <property type="entry name" value="P-loop containing nucleotide triphosphate hydrolases"/>
    <property type="match status" value="2"/>
</dbReference>
<dbReference type="PANTHER" id="PTHR47957">
    <property type="entry name" value="ATP-DEPENDENT HELICASE HRQ1"/>
    <property type="match status" value="1"/>
</dbReference>
<dbReference type="InterPro" id="IPR027417">
    <property type="entry name" value="P-loop_NTPase"/>
</dbReference>
<keyword evidence="6" id="KW-1185">Reference proteome</keyword>
<dbReference type="OrthoDB" id="143059at2"/>
<comment type="caution">
    <text evidence="5">The sequence shown here is derived from an EMBL/GenBank/DDBJ whole genome shotgun (WGS) entry which is preliminary data.</text>
</comment>
<dbReference type="InterPro" id="IPR055227">
    <property type="entry name" value="HRQ1_WHD"/>
</dbReference>
<dbReference type="SMART" id="SM00490">
    <property type="entry name" value="HELICc"/>
    <property type="match status" value="1"/>
</dbReference>
<dbReference type="Pfam" id="PF00271">
    <property type="entry name" value="Helicase_C"/>
    <property type="match status" value="1"/>
</dbReference>
<dbReference type="Pfam" id="PF09369">
    <property type="entry name" value="MZB"/>
    <property type="match status" value="1"/>
</dbReference>
<dbReference type="PROSITE" id="PS51192">
    <property type="entry name" value="HELICASE_ATP_BIND_1"/>
    <property type="match status" value="1"/>
</dbReference>
<dbReference type="PANTHER" id="PTHR47957:SF3">
    <property type="entry name" value="ATP-DEPENDENT HELICASE HRQ1"/>
    <property type="match status" value="1"/>
</dbReference>
<dbReference type="Pfam" id="PF22982">
    <property type="entry name" value="WHD_HRQ1"/>
    <property type="match status" value="1"/>
</dbReference>
<reference evidence="5 6" key="1">
    <citation type="submission" date="2009-01" db="EMBL/GenBank/DDBJ databases">
        <authorList>
            <person name="Qin X."/>
            <person name="Bachman B."/>
            <person name="Battles P."/>
            <person name="Bell A."/>
            <person name="Bess C."/>
            <person name="Bickham C."/>
            <person name="Chaboub L."/>
            <person name="Chen D."/>
            <person name="Coyle M."/>
            <person name="Deiros D.R."/>
            <person name="Dinh H."/>
            <person name="Forbes L."/>
            <person name="Fowler G."/>
            <person name="Francisco L."/>
            <person name="Fu Q."/>
            <person name="Gubbala S."/>
            <person name="Hale W."/>
            <person name="Han Y."/>
            <person name="Hemphill L."/>
            <person name="Highlander S.K."/>
            <person name="Hirani K."/>
            <person name="Hogues M."/>
            <person name="Jackson L."/>
            <person name="Jakkamsetti A."/>
            <person name="Javaid M."/>
            <person name="Jiang H."/>
            <person name="Korchina V."/>
            <person name="Kovar C."/>
            <person name="Lara F."/>
            <person name="Lee S."/>
            <person name="Mata R."/>
            <person name="Mathew T."/>
            <person name="Moen C."/>
            <person name="Morales K."/>
            <person name="Munidasa M."/>
            <person name="Nazareth L."/>
            <person name="Ngo R."/>
            <person name="Nguyen L."/>
            <person name="Okwuonu G."/>
            <person name="Ongeri F."/>
            <person name="Patil S."/>
            <person name="Petrosino J."/>
            <person name="Pham C."/>
            <person name="Pham P."/>
            <person name="Pu L.-L."/>
            <person name="Puazo M."/>
            <person name="Raj R."/>
            <person name="Reid J."/>
            <person name="Rouhana J."/>
            <person name="Saada N."/>
            <person name="Shang Y."/>
            <person name="Simmons D."/>
            <person name="Thornton R."/>
            <person name="Warren J."/>
            <person name="Weissenberger G."/>
            <person name="Zhang J."/>
            <person name="Zhang L."/>
            <person name="Zhou C."/>
            <person name="Zhu D."/>
            <person name="Muzny D."/>
            <person name="Worley K."/>
            <person name="Gibbs R."/>
        </authorList>
    </citation>
    <scope>NUCLEOTIDE SEQUENCE [LARGE SCALE GENOMIC DNA]</scope>
    <source>
        <strain evidence="5 6">DSM 15436</strain>
    </source>
</reference>
<dbReference type="SMART" id="SM00487">
    <property type="entry name" value="DEXDc"/>
    <property type="match status" value="1"/>
</dbReference>
<dbReference type="STRING" id="525245.HMPREF0044_0284"/>
<feature type="domain" description="Helicase ATP-binding" evidence="3">
    <location>
        <begin position="65"/>
        <end position="257"/>
    </location>
</feature>
<evidence type="ECO:0000259" key="4">
    <source>
        <dbReference type="PROSITE" id="PS51194"/>
    </source>
</evidence>
<evidence type="ECO:0000256" key="2">
    <source>
        <dbReference type="ARBA" id="ARBA00022840"/>
    </source>
</evidence>
<dbReference type="EMBL" id="ACFG01000004">
    <property type="protein sequence ID" value="EEH64547.1"/>
    <property type="molecule type" value="Genomic_DNA"/>
</dbReference>
<evidence type="ECO:0000313" key="6">
    <source>
        <dbReference type="Proteomes" id="UP000010301"/>
    </source>
</evidence>
<name>C0VYP4_9ACTO</name>
<dbReference type="NCBIfam" id="TIGR03817">
    <property type="entry name" value="DECH_helic"/>
    <property type="match status" value="1"/>
</dbReference>
<dbReference type="InterPro" id="IPR022307">
    <property type="entry name" value="Helicase_put_actinobac"/>
</dbReference>
<keyword evidence="2" id="KW-0067">ATP-binding</keyword>
<dbReference type="InterPro" id="IPR018973">
    <property type="entry name" value="MZB"/>
</dbReference>
<dbReference type="Pfam" id="PF00270">
    <property type="entry name" value="DEAD"/>
    <property type="match status" value="1"/>
</dbReference>
<dbReference type="AlphaFoldDB" id="C0VYP4"/>
<gene>
    <name evidence="5" type="ORF">HMPREF0044_0284</name>
</gene>
<dbReference type="GO" id="GO:0006289">
    <property type="term" value="P:nucleotide-excision repair"/>
    <property type="evidence" value="ECO:0007669"/>
    <property type="project" value="TreeGrafter"/>
</dbReference>
<dbReference type="InterPro" id="IPR001650">
    <property type="entry name" value="Helicase_C-like"/>
</dbReference>
<dbReference type="GO" id="GO:0036297">
    <property type="term" value="P:interstrand cross-link repair"/>
    <property type="evidence" value="ECO:0007669"/>
    <property type="project" value="TreeGrafter"/>
</dbReference>
<protein>
    <submittedName>
        <fullName evidence="5">DEAD/DEAH box helicase</fullName>
    </submittedName>
</protein>
<keyword evidence="5" id="KW-0378">Hydrolase</keyword>
<dbReference type="InterPro" id="IPR014001">
    <property type="entry name" value="Helicase_ATP-bd"/>
</dbReference>
<dbReference type="SUPFAM" id="SSF52540">
    <property type="entry name" value="P-loop containing nucleoside triphosphate hydrolases"/>
    <property type="match status" value="1"/>
</dbReference>
<evidence type="ECO:0000313" key="5">
    <source>
        <dbReference type="EMBL" id="EEH64547.1"/>
    </source>
</evidence>
<feature type="domain" description="Helicase C-terminal" evidence="4">
    <location>
        <begin position="299"/>
        <end position="453"/>
    </location>
</feature>
<dbReference type="RefSeq" id="WP_006547281.1">
    <property type="nucleotide sequence ID" value="NZ_DS999545.1"/>
</dbReference>
<keyword evidence="1" id="KW-0547">Nucleotide-binding</keyword>
<evidence type="ECO:0000256" key="1">
    <source>
        <dbReference type="ARBA" id="ARBA00022741"/>
    </source>
</evidence>
<evidence type="ECO:0000259" key="3">
    <source>
        <dbReference type="PROSITE" id="PS51192"/>
    </source>
</evidence>
<dbReference type="GO" id="GO:0043138">
    <property type="term" value="F:3'-5' DNA helicase activity"/>
    <property type="evidence" value="ECO:0007669"/>
    <property type="project" value="TreeGrafter"/>
</dbReference>
<accession>C0VYP4</accession>
<dbReference type="HOGENOM" id="CLU_000809_3_2_11"/>
<dbReference type="CDD" id="cd18797">
    <property type="entry name" value="SF2_C_Hrq"/>
    <property type="match status" value="1"/>
</dbReference>
<sequence length="798" mass="86469">MSSTQKLLDLLINLDAGSGRLVKHFSFPGRPGIYGTWPDWATPQVVDAFKTKGIEKPWQHQTQAATSIHHGTHTVIATGTGSGKSLCAWLPVLTALENSNDANKRARLKDWARPTTALYLAPTKALAADQAHKLTELCPDLTGIRLGTADGDTPRETKEWVRANANLILTNPDYLHHVMLPGNQRWARFLGGLKYLIVDEMHYWRGITGSHISLVLRRLLRLCRLYGANPTVIFLSATVAHPAETAAALIGVTEADVHTVAEDTSRIAAKELILWQPGYAIAENETEPRRVSATAEAAKLTAHLVGADARVLTFVRSRAAAESVSAHSREQISAYYPHLIGSVAAYRGGYLPEERRELETALRTGQLRSLVTTNALELGIDISGLDVTLTVGWPGTRASLWQQIGRAGRGETAGLSVLVAADNPLDNYVMAHPEIIFEPVEAATINPTNQYILTPHICAAAAEHPLTEDDVAVFGLPSTKLFSELEQAGYLRLRPTGWYWNVALHAAPHTLTELRGEDTEVQVVEAETGRVIGTVSVAQADAAVHPGAVYVHQGQTFQIIEYVPAVVGGGVRPATVALAKRITTQFRTVAGSQTSVQILDADNFSEGVTVWTAPSGKVTWKHGRTRVSEQVTDFDTLRLPKLEYVGNQKLSMPSRVLETQSTWFELADEVATELGIELKDLPGALHACEHAMIAILPILATCDRWDLGGLSTILHEQTFAPTVFVHDAFAGGAGFVHYGFHHGVTWAQRTLDLVAGCPCESGCPGCVQSPKCGNKNNPLDKGGALKLLKFLVRNAPGK</sequence>
<dbReference type="PROSITE" id="PS51194">
    <property type="entry name" value="HELICASE_CTER"/>
    <property type="match status" value="1"/>
</dbReference>
<dbReference type="InterPro" id="IPR011545">
    <property type="entry name" value="DEAD/DEAH_box_helicase_dom"/>
</dbReference>
<dbReference type="GO" id="GO:0003676">
    <property type="term" value="F:nucleic acid binding"/>
    <property type="evidence" value="ECO:0007669"/>
    <property type="project" value="InterPro"/>
</dbReference>
<keyword evidence="5" id="KW-0347">Helicase</keyword>
<proteinExistence type="predicted"/>
<dbReference type="GO" id="GO:0005524">
    <property type="term" value="F:ATP binding"/>
    <property type="evidence" value="ECO:0007669"/>
    <property type="project" value="UniProtKB-KW"/>
</dbReference>
<dbReference type="eggNOG" id="COG1205">
    <property type="taxonomic scope" value="Bacteria"/>
</dbReference>
<organism evidence="5 6">
    <name type="scientific">Gleimia coleocanis DSM 15436</name>
    <dbReference type="NCBI Taxonomy" id="525245"/>
    <lineage>
        <taxon>Bacteria</taxon>
        <taxon>Bacillati</taxon>
        <taxon>Actinomycetota</taxon>
        <taxon>Actinomycetes</taxon>
        <taxon>Actinomycetales</taxon>
        <taxon>Actinomycetaceae</taxon>
        <taxon>Gleimia</taxon>
    </lineage>
</organism>